<dbReference type="GO" id="GO:0016209">
    <property type="term" value="F:antioxidant activity"/>
    <property type="evidence" value="ECO:0007669"/>
    <property type="project" value="InterPro"/>
</dbReference>
<accession>A0A942YHL3</accession>
<dbReference type="Gene3D" id="3.40.30.10">
    <property type="entry name" value="Glutaredoxin"/>
    <property type="match status" value="1"/>
</dbReference>
<keyword evidence="4" id="KW-1015">Disulfide bond</keyword>
<evidence type="ECO:0000256" key="3">
    <source>
        <dbReference type="ARBA" id="ARBA00022968"/>
    </source>
</evidence>
<evidence type="ECO:0000256" key="2">
    <source>
        <dbReference type="ARBA" id="ARBA00022748"/>
    </source>
</evidence>
<keyword evidence="2" id="KW-0201">Cytochrome c-type biogenesis</keyword>
<dbReference type="CDD" id="cd02966">
    <property type="entry name" value="TlpA_like_family"/>
    <property type="match status" value="1"/>
</dbReference>
<feature type="domain" description="Thioredoxin" evidence="6">
    <location>
        <begin position="39"/>
        <end position="177"/>
    </location>
</feature>
<sequence>MSEKKKRRHLLRTIILVVLLAAVVYTLYANFTKDKNEKIAVGDHAPDFVLTDMDGNKHRLSDYKGQGVFLNFWATWCKPCEREMPYMDNQYQAFKVQGVEILAVNVGQPEFSIKKFVQQHDLSFPILKDSNKDVMAAYNIYNLPATILIDPEGKIIEIIEGELPEEKIIAMMESIKP</sequence>
<dbReference type="PROSITE" id="PS51352">
    <property type="entry name" value="THIOREDOXIN_2"/>
    <property type="match status" value="1"/>
</dbReference>
<comment type="subcellular location">
    <subcellularLocation>
        <location evidence="1">Cell envelope</location>
    </subcellularLocation>
</comment>
<keyword evidence="5" id="KW-0676">Redox-active center</keyword>
<evidence type="ECO:0000256" key="1">
    <source>
        <dbReference type="ARBA" id="ARBA00004196"/>
    </source>
</evidence>
<dbReference type="GO" id="GO:0030313">
    <property type="term" value="C:cell envelope"/>
    <property type="evidence" value="ECO:0007669"/>
    <property type="project" value="UniProtKB-SubCell"/>
</dbReference>
<evidence type="ECO:0000256" key="5">
    <source>
        <dbReference type="ARBA" id="ARBA00023284"/>
    </source>
</evidence>
<dbReference type="EMBL" id="JAGYPG010000001">
    <property type="protein sequence ID" value="MBS4194541.1"/>
    <property type="molecule type" value="Genomic_DNA"/>
</dbReference>
<evidence type="ECO:0000256" key="4">
    <source>
        <dbReference type="ARBA" id="ARBA00023157"/>
    </source>
</evidence>
<dbReference type="GO" id="GO:0017004">
    <property type="term" value="P:cytochrome complex assembly"/>
    <property type="evidence" value="ECO:0007669"/>
    <property type="project" value="UniProtKB-KW"/>
</dbReference>
<organism evidence="7 8">
    <name type="scientific">Lederbergia citri</name>
    <dbReference type="NCBI Taxonomy" id="2833580"/>
    <lineage>
        <taxon>Bacteria</taxon>
        <taxon>Bacillati</taxon>
        <taxon>Bacillota</taxon>
        <taxon>Bacilli</taxon>
        <taxon>Bacillales</taxon>
        <taxon>Bacillaceae</taxon>
        <taxon>Lederbergia</taxon>
    </lineage>
</organism>
<dbReference type="SUPFAM" id="SSF52833">
    <property type="entry name" value="Thioredoxin-like"/>
    <property type="match status" value="1"/>
</dbReference>
<dbReference type="PANTHER" id="PTHR42852">
    <property type="entry name" value="THIOL:DISULFIDE INTERCHANGE PROTEIN DSBE"/>
    <property type="match status" value="1"/>
</dbReference>
<dbReference type="InterPro" id="IPR000866">
    <property type="entry name" value="AhpC/TSA"/>
</dbReference>
<dbReference type="AlphaFoldDB" id="A0A942YHL3"/>
<dbReference type="Pfam" id="PF00578">
    <property type="entry name" value="AhpC-TSA"/>
    <property type="match status" value="1"/>
</dbReference>
<proteinExistence type="predicted"/>
<protein>
    <submittedName>
        <fullName evidence="7">Thiol-disulfide oxidoreductase ResA</fullName>
    </submittedName>
</protein>
<reference evidence="7 8" key="1">
    <citation type="submission" date="2021-05" db="EMBL/GenBank/DDBJ databases">
        <title>Novel Bacillus species.</title>
        <authorList>
            <person name="Liu G."/>
        </authorList>
    </citation>
    <scope>NUCLEOTIDE SEQUENCE [LARGE SCALE GENOMIC DNA]</scope>
    <source>
        <strain evidence="8">FJAT-49780</strain>
    </source>
</reference>
<dbReference type="InterPro" id="IPR036249">
    <property type="entry name" value="Thioredoxin-like_sf"/>
</dbReference>
<keyword evidence="3" id="KW-0735">Signal-anchor</keyword>
<keyword evidence="3" id="KW-0812">Transmembrane</keyword>
<dbReference type="RefSeq" id="WP_213123714.1">
    <property type="nucleotide sequence ID" value="NZ_JAGYPG010000001.1"/>
</dbReference>
<dbReference type="NCBIfam" id="NF002854">
    <property type="entry name" value="PRK03147.1"/>
    <property type="match status" value="1"/>
</dbReference>
<keyword evidence="8" id="KW-1185">Reference proteome</keyword>
<comment type="caution">
    <text evidence="7">The sequence shown here is derived from an EMBL/GenBank/DDBJ whole genome shotgun (WGS) entry which is preliminary data.</text>
</comment>
<evidence type="ECO:0000313" key="7">
    <source>
        <dbReference type="EMBL" id="MBS4194541.1"/>
    </source>
</evidence>
<evidence type="ECO:0000259" key="6">
    <source>
        <dbReference type="PROSITE" id="PS51352"/>
    </source>
</evidence>
<dbReference type="InterPro" id="IPR050553">
    <property type="entry name" value="Thioredoxin_ResA/DsbE_sf"/>
</dbReference>
<dbReference type="PANTHER" id="PTHR42852:SF6">
    <property type="entry name" value="THIOL:DISULFIDE INTERCHANGE PROTEIN DSBE"/>
    <property type="match status" value="1"/>
</dbReference>
<evidence type="ECO:0000313" key="8">
    <source>
        <dbReference type="Proteomes" id="UP000681414"/>
    </source>
</evidence>
<dbReference type="GO" id="GO:0016491">
    <property type="term" value="F:oxidoreductase activity"/>
    <property type="evidence" value="ECO:0007669"/>
    <property type="project" value="InterPro"/>
</dbReference>
<name>A0A942YHL3_9BACI</name>
<gene>
    <name evidence="7" type="primary">resA</name>
    <name evidence="7" type="ORF">KHA97_05575</name>
</gene>
<dbReference type="Proteomes" id="UP000681414">
    <property type="component" value="Unassembled WGS sequence"/>
</dbReference>
<dbReference type="InterPro" id="IPR013766">
    <property type="entry name" value="Thioredoxin_domain"/>
</dbReference>